<protein>
    <submittedName>
        <fullName evidence="1">Uncharacterized protein</fullName>
    </submittedName>
</protein>
<reference evidence="2" key="1">
    <citation type="journal article" date="2023" name="Nat. Plants">
        <title>Single-cell RNA sequencing provides a high-resolution roadmap for understanding the multicellular compartmentation of specialized metabolism.</title>
        <authorList>
            <person name="Sun S."/>
            <person name="Shen X."/>
            <person name="Li Y."/>
            <person name="Li Y."/>
            <person name="Wang S."/>
            <person name="Li R."/>
            <person name="Zhang H."/>
            <person name="Shen G."/>
            <person name="Guo B."/>
            <person name="Wei J."/>
            <person name="Xu J."/>
            <person name="St-Pierre B."/>
            <person name="Chen S."/>
            <person name="Sun C."/>
        </authorList>
    </citation>
    <scope>NUCLEOTIDE SEQUENCE [LARGE SCALE GENOMIC DNA]</scope>
</reference>
<dbReference type="Proteomes" id="UP001060085">
    <property type="component" value="Linkage Group LG06"/>
</dbReference>
<proteinExistence type="predicted"/>
<organism evidence="1 2">
    <name type="scientific">Catharanthus roseus</name>
    <name type="common">Madagascar periwinkle</name>
    <name type="synonym">Vinca rosea</name>
    <dbReference type="NCBI Taxonomy" id="4058"/>
    <lineage>
        <taxon>Eukaryota</taxon>
        <taxon>Viridiplantae</taxon>
        <taxon>Streptophyta</taxon>
        <taxon>Embryophyta</taxon>
        <taxon>Tracheophyta</taxon>
        <taxon>Spermatophyta</taxon>
        <taxon>Magnoliopsida</taxon>
        <taxon>eudicotyledons</taxon>
        <taxon>Gunneridae</taxon>
        <taxon>Pentapetalae</taxon>
        <taxon>asterids</taxon>
        <taxon>lamiids</taxon>
        <taxon>Gentianales</taxon>
        <taxon>Apocynaceae</taxon>
        <taxon>Rauvolfioideae</taxon>
        <taxon>Vinceae</taxon>
        <taxon>Catharanthinae</taxon>
        <taxon>Catharanthus</taxon>
    </lineage>
</organism>
<keyword evidence="2" id="KW-1185">Reference proteome</keyword>
<name>A0ACC0AHT1_CATRO</name>
<comment type="caution">
    <text evidence="1">The sequence shown here is derived from an EMBL/GenBank/DDBJ whole genome shotgun (WGS) entry which is preliminary data.</text>
</comment>
<dbReference type="EMBL" id="CM044706">
    <property type="protein sequence ID" value="KAI5660169.1"/>
    <property type="molecule type" value="Genomic_DNA"/>
</dbReference>
<evidence type="ECO:0000313" key="2">
    <source>
        <dbReference type="Proteomes" id="UP001060085"/>
    </source>
</evidence>
<sequence>MATRFSNSSGTRSFQQQSTRRRQRNSNFRPRNQQSQSHGHNHHLNYGVIMEDYLRGAPFLIPDHHHYYNVAAAVRRGGRNNFLRYQRQFPYYPNPQLPHGNYYNRELFSRQENRGDVRIPVPRNRTYSYHYNQYNFRQTVTQIDDHICLNDETISYIPWPIGPFPVPEWGTGSNWVHQEEEVMVVDDLVVGDSRDDDDDDDDDNAVMNVIRDSFENDQIKENNGFSEESVMEHLEIRSHIIKAEESDEICVVCQSEYEENEKLGRKKATTTAAVLIIGMVEEEEQEEEGPQGSQQNNNFTFGGNNGGCLQAY</sequence>
<accession>A0ACC0AHT1</accession>
<gene>
    <name evidence="1" type="ORF">M9H77_28962</name>
</gene>
<evidence type="ECO:0000313" key="1">
    <source>
        <dbReference type="EMBL" id="KAI5660169.1"/>
    </source>
</evidence>